<feature type="compositionally biased region" description="Basic and acidic residues" evidence="1">
    <location>
        <begin position="154"/>
        <end position="175"/>
    </location>
</feature>
<evidence type="ECO:0000313" key="2">
    <source>
        <dbReference type="EMBL" id="CAA9386163.1"/>
    </source>
</evidence>
<sequence length="373" mass="40659">MQEPPHQLDRHLGHLAVRDGRRHPPGRHLVGHEQALHVAMDHELPRRQQLDRPPTALAAVLDLVGLGPELLPPARDEPFVGEEGPEVDPLVEGAPERVVRPLEREVHAPQGLGLDHTHGAVGERLREVEPVRVHPEDRGEPVPDLVLRLGRVQRQDVDPAGRHDGGPALQHERQVEGPPVPDRLRARGDPSAVVGHRPGGAVLQALLPAGREQAQRLPRRDDDVHLRRRERVDEPPYLLGGRGGQELVADQARAARGRQLGADPGQGGAVPLRLVGEVRVLAHHPGRPQVVTPLGAGYDDALGAQGGPVAPQDRLEVRRGRLREPDVDEDPLHRQGQRLSLKRSIAACVRASSRSASGISSSWTRSAISARRR</sequence>
<gene>
    <name evidence="2" type="ORF">AVDCRST_MAG32-1986</name>
</gene>
<name>A0A6J4NEX4_9ACTN</name>
<feature type="region of interest" description="Disordered" evidence="1">
    <location>
        <begin position="351"/>
        <end position="373"/>
    </location>
</feature>
<dbReference type="EMBL" id="CADCUM010000083">
    <property type="protein sequence ID" value="CAA9386163.1"/>
    <property type="molecule type" value="Genomic_DNA"/>
</dbReference>
<protein>
    <submittedName>
        <fullName evidence="2">Uncharacterized protein</fullName>
    </submittedName>
</protein>
<organism evidence="2">
    <name type="scientific">uncultured Nocardioides sp</name>
    <dbReference type="NCBI Taxonomy" id="198441"/>
    <lineage>
        <taxon>Bacteria</taxon>
        <taxon>Bacillati</taxon>
        <taxon>Actinomycetota</taxon>
        <taxon>Actinomycetes</taxon>
        <taxon>Propionibacteriales</taxon>
        <taxon>Nocardioidaceae</taxon>
        <taxon>Nocardioides</taxon>
        <taxon>environmental samples</taxon>
    </lineage>
</organism>
<feature type="region of interest" description="Disordered" evidence="1">
    <location>
        <begin position="154"/>
        <end position="195"/>
    </location>
</feature>
<evidence type="ECO:0000256" key="1">
    <source>
        <dbReference type="SAM" id="MobiDB-lite"/>
    </source>
</evidence>
<dbReference type="AlphaFoldDB" id="A0A6J4NEX4"/>
<accession>A0A6J4NEX4</accession>
<reference evidence="2" key="1">
    <citation type="submission" date="2020-02" db="EMBL/GenBank/DDBJ databases">
        <authorList>
            <person name="Meier V. D."/>
        </authorList>
    </citation>
    <scope>NUCLEOTIDE SEQUENCE</scope>
    <source>
        <strain evidence="2">AVDCRST_MAG32</strain>
    </source>
</reference>
<proteinExistence type="predicted"/>